<evidence type="ECO:0000313" key="1">
    <source>
        <dbReference type="EMBL" id="JAD52881.1"/>
    </source>
</evidence>
<proteinExistence type="predicted"/>
<organism evidence="1">
    <name type="scientific">Arundo donax</name>
    <name type="common">Giant reed</name>
    <name type="synonym">Donax arundinaceus</name>
    <dbReference type="NCBI Taxonomy" id="35708"/>
    <lineage>
        <taxon>Eukaryota</taxon>
        <taxon>Viridiplantae</taxon>
        <taxon>Streptophyta</taxon>
        <taxon>Embryophyta</taxon>
        <taxon>Tracheophyta</taxon>
        <taxon>Spermatophyta</taxon>
        <taxon>Magnoliopsida</taxon>
        <taxon>Liliopsida</taxon>
        <taxon>Poales</taxon>
        <taxon>Poaceae</taxon>
        <taxon>PACMAD clade</taxon>
        <taxon>Arundinoideae</taxon>
        <taxon>Arundineae</taxon>
        <taxon>Arundo</taxon>
    </lineage>
</organism>
<name>A0A0A9AP05_ARUDO</name>
<protein>
    <submittedName>
        <fullName evidence="1">Uncharacterized protein</fullName>
    </submittedName>
</protein>
<reference evidence="1" key="2">
    <citation type="journal article" date="2015" name="Data Brief">
        <title>Shoot transcriptome of the giant reed, Arundo donax.</title>
        <authorList>
            <person name="Barrero R.A."/>
            <person name="Guerrero F.D."/>
            <person name="Moolhuijzen P."/>
            <person name="Goolsby J.A."/>
            <person name="Tidwell J."/>
            <person name="Bellgard S.E."/>
            <person name="Bellgard M.I."/>
        </authorList>
    </citation>
    <scope>NUCLEOTIDE SEQUENCE</scope>
    <source>
        <tissue evidence="1">Shoot tissue taken approximately 20 cm above the soil surface</tissue>
    </source>
</reference>
<reference evidence="1" key="1">
    <citation type="submission" date="2014-09" db="EMBL/GenBank/DDBJ databases">
        <authorList>
            <person name="Magalhaes I.L.F."/>
            <person name="Oliveira U."/>
            <person name="Santos F.R."/>
            <person name="Vidigal T.H.D.A."/>
            <person name="Brescovit A.D."/>
            <person name="Santos A.J."/>
        </authorList>
    </citation>
    <scope>NUCLEOTIDE SEQUENCE</scope>
    <source>
        <tissue evidence="1">Shoot tissue taken approximately 20 cm above the soil surface</tissue>
    </source>
</reference>
<dbReference type="AlphaFoldDB" id="A0A0A9AP05"/>
<sequence>MLKSIIIFTFEMLTSNMGIKVDLKYGNKISEKCQQLLLEGGLWWTEVSILANRRYGW</sequence>
<dbReference type="EMBL" id="GBRH01245014">
    <property type="protein sequence ID" value="JAD52881.1"/>
    <property type="molecule type" value="Transcribed_RNA"/>
</dbReference>
<accession>A0A0A9AP05</accession>